<dbReference type="PANTHER" id="PTHR43775">
    <property type="entry name" value="FATTY ACID SYNTHASE"/>
    <property type="match status" value="1"/>
</dbReference>
<dbReference type="Gene3D" id="1.10.1200.10">
    <property type="entry name" value="ACP-like"/>
    <property type="match status" value="3"/>
</dbReference>
<dbReference type="SUPFAM" id="SSF53901">
    <property type="entry name" value="Thiolase-like"/>
    <property type="match status" value="3"/>
</dbReference>
<dbReference type="Gene3D" id="3.40.47.10">
    <property type="match status" value="3"/>
</dbReference>
<dbReference type="InterPro" id="IPR049900">
    <property type="entry name" value="PKS_mFAS_DH"/>
</dbReference>
<feature type="domain" description="Carrier" evidence="10">
    <location>
        <begin position="3372"/>
        <end position="3447"/>
    </location>
</feature>
<dbReference type="InterPro" id="IPR036736">
    <property type="entry name" value="ACP-like_sf"/>
</dbReference>
<dbReference type="Pfam" id="PF13602">
    <property type="entry name" value="ADH_zinc_N_2"/>
    <property type="match status" value="1"/>
</dbReference>
<evidence type="ECO:0000256" key="5">
    <source>
        <dbReference type="ARBA" id="ARBA00022679"/>
    </source>
</evidence>
<dbReference type="PANTHER" id="PTHR43775:SF51">
    <property type="entry name" value="INACTIVE PHENOLPHTHIOCEROL SYNTHESIS POLYKETIDE SYNTHASE TYPE I PKS1-RELATED"/>
    <property type="match status" value="1"/>
</dbReference>
<dbReference type="SMART" id="SM00822">
    <property type="entry name" value="PKS_KR"/>
    <property type="match status" value="3"/>
</dbReference>
<dbReference type="Pfam" id="PF08990">
    <property type="entry name" value="Docking"/>
    <property type="match status" value="1"/>
</dbReference>
<dbReference type="Gene3D" id="3.30.70.3290">
    <property type="match status" value="3"/>
</dbReference>
<dbReference type="InterPro" id="IPR001227">
    <property type="entry name" value="Ac_transferase_dom_sf"/>
</dbReference>
<feature type="domain" description="Ketosynthase family 3 (KS3)" evidence="11">
    <location>
        <begin position="3463"/>
        <end position="3884"/>
    </location>
</feature>
<dbReference type="Pfam" id="PF00550">
    <property type="entry name" value="PP-binding"/>
    <property type="match status" value="3"/>
</dbReference>
<dbReference type="InterPro" id="IPR032821">
    <property type="entry name" value="PKS_assoc"/>
</dbReference>
<dbReference type="InterPro" id="IPR049551">
    <property type="entry name" value="PKS_DH_C"/>
</dbReference>
<dbReference type="InterPro" id="IPR042104">
    <property type="entry name" value="PKS_dehydratase_sf"/>
</dbReference>
<dbReference type="InterPro" id="IPR020807">
    <property type="entry name" value="PKS_DH"/>
</dbReference>
<feature type="active site" description="Proton acceptor; for dehydratase activity" evidence="9">
    <location>
        <position position="4384"/>
    </location>
</feature>
<dbReference type="InterPro" id="IPR014030">
    <property type="entry name" value="Ketoacyl_synth_N"/>
</dbReference>
<dbReference type="Pfam" id="PF21089">
    <property type="entry name" value="PKS_DH_N"/>
    <property type="match status" value="3"/>
</dbReference>
<feature type="domain" description="Ketosynthase family 3 (KS3)" evidence="11">
    <location>
        <begin position="1756"/>
        <end position="2180"/>
    </location>
</feature>
<feature type="region of interest" description="N-terminal hotdog fold" evidence="9">
    <location>
        <begin position="2658"/>
        <end position="2783"/>
    </location>
</feature>
<dbReference type="InterPro" id="IPR050091">
    <property type="entry name" value="PKS_NRPS_Biosynth_Enz"/>
</dbReference>
<dbReference type="InterPro" id="IPR049552">
    <property type="entry name" value="PKS_DH_N"/>
</dbReference>
<gene>
    <name evidence="13" type="ORF">J2853_000938</name>
</gene>
<evidence type="ECO:0000256" key="7">
    <source>
        <dbReference type="ARBA" id="ARBA00023268"/>
    </source>
</evidence>
<dbReference type="PROSITE" id="PS00012">
    <property type="entry name" value="PHOSPHOPANTETHEINE"/>
    <property type="match status" value="3"/>
</dbReference>
<dbReference type="PROSITE" id="PS52019">
    <property type="entry name" value="PKS_MFAS_DH"/>
    <property type="match status" value="3"/>
</dbReference>
<dbReference type="SMART" id="SM01294">
    <property type="entry name" value="PKS_PP_betabranch"/>
    <property type="match status" value="2"/>
</dbReference>
<keyword evidence="3" id="KW-0596">Phosphopantetheine</keyword>
<dbReference type="PROSITE" id="PS01162">
    <property type="entry name" value="QOR_ZETA_CRYSTAL"/>
    <property type="match status" value="1"/>
</dbReference>
<comment type="caution">
    <text evidence="13">The sequence shown here is derived from an EMBL/GenBank/DDBJ whole genome shotgun (WGS) entry which is preliminary data.</text>
</comment>
<dbReference type="Pfam" id="PF08240">
    <property type="entry name" value="ADH_N"/>
    <property type="match status" value="1"/>
</dbReference>
<dbReference type="EMBL" id="JAUSQU010000001">
    <property type="protein sequence ID" value="MDP9841727.1"/>
    <property type="molecule type" value="Genomic_DNA"/>
</dbReference>
<dbReference type="Proteomes" id="UP001225356">
    <property type="component" value="Unassembled WGS sequence"/>
</dbReference>
<dbReference type="Gene3D" id="3.90.180.10">
    <property type="entry name" value="Medium-chain alcohol dehydrogenases, catalytic domain"/>
    <property type="match status" value="1"/>
</dbReference>
<feature type="active site" description="Proton donor; for dehydratase activity" evidence="9">
    <location>
        <position position="1121"/>
    </location>
</feature>
<dbReference type="Gene3D" id="3.40.50.720">
    <property type="entry name" value="NAD(P)-binding Rossmann-like Domain"/>
    <property type="match status" value="3"/>
</dbReference>
<feature type="domain" description="Carrier" evidence="10">
    <location>
        <begin position="5427"/>
        <end position="5502"/>
    </location>
</feature>
<dbReference type="InterPro" id="IPR020806">
    <property type="entry name" value="PKS_PP-bd"/>
</dbReference>
<feature type="active site" description="Proton donor; for dehydratase activity" evidence="9">
    <location>
        <position position="2856"/>
    </location>
</feature>
<dbReference type="InterPro" id="IPR002364">
    <property type="entry name" value="Quin_OxRdtase/zeta-crystal_CS"/>
</dbReference>
<evidence type="ECO:0000259" key="10">
    <source>
        <dbReference type="PROSITE" id="PS50075"/>
    </source>
</evidence>
<dbReference type="SMART" id="SM00826">
    <property type="entry name" value="PKS_DH"/>
    <property type="match status" value="3"/>
</dbReference>
<dbReference type="InterPro" id="IPR014043">
    <property type="entry name" value="Acyl_transferase_dom"/>
</dbReference>
<dbReference type="SMART" id="SM00827">
    <property type="entry name" value="PKS_AT"/>
    <property type="match status" value="3"/>
</dbReference>
<dbReference type="Pfam" id="PF16197">
    <property type="entry name" value="KAsynt_C_assoc"/>
    <property type="match status" value="3"/>
</dbReference>
<dbReference type="InterPro" id="IPR020841">
    <property type="entry name" value="PKS_Beta-ketoAc_synthase_dom"/>
</dbReference>
<evidence type="ECO:0000256" key="2">
    <source>
        <dbReference type="ARBA" id="ARBA00004792"/>
    </source>
</evidence>
<dbReference type="SMART" id="SM00823">
    <property type="entry name" value="PKS_PP"/>
    <property type="match status" value="3"/>
</dbReference>
<keyword evidence="5 13" id="KW-0808">Transferase</keyword>
<dbReference type="Pfam" id="PF14765">
    <property type="entry name" value="PS-DH"/>
    <property type="match status" value="3"/>
</dbReference>
<dbReference type="InterPro" id="IPR015083">
    <property type="entry name" value="NorB/c/GfsB-D-like_docking"/>
</dbReference>
<dbReference type="CDD" id="cd00833">
    <property type="entry name" value="PKS"/>
    <property type="match status" value="3"/>
</dbReference>
<dbReference type="InterPro" id="IPR018201">
    <property type="entry name" value="Ketoacyl_synth_AS"/>
</dbReference>
<protein>
    <submittedName>
        <fullName evidence="13">Acyl transferase domain-containing protein/NADPH-dependent curcumin reductase CurA/acyl carrier protein</fullName>
    </submittedName>
</protein>
<dbReference type="Pfam" id="PF08659">
    <property type="entry name" value="KR"/>
    <property type="match status" value="3"/>
</dbReference>
<dbReference type="InterPro" id="IPR013154">
    <property type="entry name" value="ADH-like_N"/>
</dbReference>
<feature type="domain" description="PKS/mFAS DH" evidence="12">
    <location>
        <begin position="4352"/>
        <end position="4626"/>
    </location>
</feature>
<comment type="cofactor">
    <cofactor evidence="1">
        <name>pantetheine 4'-phosphate</name>
        <dbReference type="ChEBI" id="CHEBI:47942"/>
    </cofactor>
</comment>
<evidence type="ECO:0000313" key="13">
    <source>
        <dbReference type="EMBL" id="MDP9841727.1"/>
    </source>
</evidence>
<accession>A0ABT9Q4Q7</accession>
<dbReference type="InterPro" id="IPR016036">
    <property type="entry name" value="Malonyl_transacylase_ACP-bd"/>
</dbReference>
<proteinExistence type="predicted"/>
<dbReference type="Pfam" id="PF00698">
    <property type="entry name" value="Acyl_transf_1"/>
    <property type="match status" value="3"/>
</dbReference>
<evidence type="ECO:0000313" key="14">
    <source>
        <dbReference type="Proteomes" id="UP001225356"/>
    </source>
</evidence>
<feature type="region of interest" description="C-terminal hotdog fold" evidence="9">
    <location>
        <begin position="2795"/>
        <end position="2931"/>
    </location>
</feature>
<keyword evidence="8" id="KW-0012">Acyltransferase</keyword>
<dbReference type="PROSITE" id="PS50075">
    <property type="entry name" value="CARRIER"/>
    <property type="match status" value="3"/>
</dbReference>
<evidence type="ECO:0000256" key="6">
    <source>
        <dbReference type="ARBA" id="ARBA00023194"/>
    </source>
</evidence>
<dbReference type="Pfam" id="PF02801">
    <property type="entry name" value="Ketoacyl-synt_C"/>
    <property type="match status" value="3"/>
</dbReference>
<evidence type="ECO:0000256" key="1">
    <source>
        <dbReference type="ARBA" id="ARBA00001957"/>
    </source>
</evidence>
<feature type="active site" description="Proton donor; for dehydratase activity" evidence="9">
    <location>
        <position position="4549"/>
    </location>
</feature>
<dbReference type="InterPro" id="IPR014031">
    <property type="entry name" value="Ketoacyl_synth_C"/>
</dbReference>
<dbReference type="InterPro" id="IPR009081">
    <property type="entry name" value="PP-bd_ACP"/>
</dbReference>
<dbReference type="InterPro" id="IPR013968">
    <property type="entry name" value="PKS_KR"/>
</dbReference>
<dbReference type="PROSITE" id="PS52004">
    <property type="entry name" value="KS3_2"/>
    <property type="match status" value="3"/>
</dbReference>
<dbReference type="CDD" id="cd05195">
    <property type="entry name" value="enoyl_red"/>
    <property type="match status" value="1"/>
</dbReference>
<dbReference type="InterPro" id="IPR055123">
    <property type="entry name" value="SpnB-like_Rossmann"/>
</dbReference>
<keyword evidence="7" id="KW-0511">Multifunctional enzyme</keyword>
<evidence type="ECO:0000259" key="12">
    <source>
        <dbReference type="PROSITE" id="PS52019"/>
    </source>
</evidence>
<dbReference type="InterPro" id="IPR016035">
    <property type="entry name" value="Acyl_Trfase/lysoPLipase"/>
</dbReference>
<comment type="pathway">
    <text evidence="2">Antibiotic biosynthesis.</text>
</comment>
<dbReference type="SUPFAM" id="SSF47336">
    <property type="entry name" value="ACP-like"/>
    <property type="match status" value="3"/>
</dbReference>
<evidence type="ECO:0000256" key="4">
    <source>
        <dbReference type="ARBA" id="ARBA00022553"/>
    </source>
</evidence>
<dbReference type="InterPro" id="IPR036291">
    <property type="entry name" value="NAD(P)-bd_dom_sf"/>
</dbReference>
<dbReference type="InterPro" id="IPR006162">
    <property type="entry name" value="Ppantetheine_attach_site"/>
</dbReference>
<organism evidence="13 14">
    <name type="scientific">Streptosporangium lutulentum</name>
    <dbReference type="NCBI Taxonomy" id="1461250"/>
    <lineage>
        <taxon>Bacteria</taxon>
        <taxon>Bacillati</taxon>
        <taxon>Actinomycetota</taxon>
        <taxon>Actinomycetes</taxon>
        <taxon>Streptosporangiales</taxon>
        <taxon>Streptosporangiaceae</taxon>
        <taxon>Streptosporangium</taxon>
    </lineage>
</organism>
<dbReference type="SUPFAM" id="SSF55048">
    <property type="entry name" value="Probable ACP-binding domain of malonyl-CoA ACP transacylase"/>
    <property type="match status" value="3"/>
</dbReference>
<feature type="region of interest" description="N-terminal hotdog fold" evidence="9">
    <location>
        <begin position="4352"/>
        <end position="4480"/>
    </location>
</feature>
<dbReference type="SMART" id="SM00825">
    <property type="entry name" value="PKS_KS"/>
    <property type="match status" value="3"/>
</dbReference>
<feature type="region of interest" description="N-terminal hotdog fold" evidence="9">
    <location>
        <begin position="928"/>
        <end position="1050"/>
    </location>
</feature>
<dbReference type="InterPro" id="IPR016039">
    <property type="entry name" value="Thiolase-like"/>
</dbReference>
<dbReference type="SUPFAM" id="SSF50129">
    <property type="entry name" value="GroES-like"/>
    <property type="match status" value="1"/>
</dbReference>
<keyword evidence="14" id="KW-1185">Reference proteome</keyword>
<dbReference type="RefSeq" id="WP_307555298.1">
    <property type="nucleotide sequence ID" value="NZ_JAUSQU010000001.1"/>
</dbReference>
<feature type="domain" description="PKS/mFAS DH" evidence="12">
    <location>
        <begin position="928"/>
        <end position="1196"/>
    </location>
</feature>
<dbReference type="Gene3D" id="3.40.366.10">
    <property type="entry name" value="Malonyl-Coenzyme A Acyl Carrier Protein, domain 2"/>
    <property type="match status" value="3"/>
</dbReference>
<keyword evidence="4" id="KW-0597">Phosphoprotein</keyword>
<dbReference type="InterPro" id="IPR011032">
    <property type="entry name" value="GroES-like_sf"/>
</dbReference>
<feature type="region of interest" description="C-terminal hotdog fold" evidence="9">
    <location>
        <begin position="1062"/>
        <end position="1196"/>
    </location>
</feature>
<dbReference type="InterPro" id="IPR057326">
    <property type="entry name" value="KR_dom"/>
</dbReference>
<dbReference type="CDD" id="cd08956">
    <property type="entry name" value="KR_3_FAS_SDR_x"/>
    <property type="match status" value="3"/>
</dbReference>
<dbReference type="Pfam" id="PF22953">
    <property type="entry name" value="SpnB_Rossmann"/>
    <property type="match status" value="3"/>
</dbReference>
<dbReference type="GO" id="GO:0016740">
    <property type="term" value="F:transferase activity"/>
    <property type="evidence" value="ECO:0007669"/>
    <property type="project" value="UniProtKB-KW"/>
</dbReference>
<sequence length="5584" mass="581093">MTSNEKIVQALRTSLKETERLRQENEALIEKSRDPIAIVGIGCRFPGGVSSPEELWRLVAGEVDAIGDFPSGRGWDVESLFDPDPDHAGTSYVRHGGFLYDADRFDAEFFGMSPREALATDPQQRLLLETAWEAIERAGIDPASLRGSRTGVFAGVMYQDYAGRVAEAPEELEGYLRTGSTGSVASGRVAYTLGLEGPAVTVDTACSSSLVALHLAVQALRNGECSLALAGGATVMSSPNTFIEFSRQRGLAADGRSKAFSDQADGVAWGEGVGLLLVERLSDAVANGHQVLAVVRGSAVNQDGASNGLTAPNGPSQQRVIRQALAGAGLSVQDVDVVEGHGTGTALGDPIEAQALLATYGQGRETPLWLGSLKSNIGHTQAAAGVGGIIKMVMAMRHGVLPRTLHVDAPSRHVDWSAGAVELLTEARDWPETDRPRRAAVSSFGISGTNAHVILEQGPAVGASVVVEQGPAVPVEGDAANASVVVERSAGSVGVVPWVVSAKSEAGLRAQAGRLASVEQDPAAIGLSLVATRSSFEHRAVAVGADLAELRRGLAGIEPGAVSSVGSVGVLFSGQGSQRVGMGRELAGRFPVFAAVLEEVCAIAGEPLRAVMFGEDLSVDLNDTRWAQPALFAFEVALYRLLESVGVRPRVLIGHSIGEIAAAHVAGVLSLRDAVALVGARGRLMQELPAGGAMVAIAAPEAEVLPVLAGLEDRVGVAAVNGPAAVVVSGEQQAVERVAAHFAALGYRTRRLRVSHAFHSPLMEPMLERFAQVVEGLSFQIPADGGPVVVSTVTGQPISVEDWAQPQYWVEHVRRPVRFADALGAARADAWVEVGPDAVLTALADACLTEPATLVALSRKDHDEVAALATGLGRLYVAGADVNWRPFFPATTAVVDLPTYAFQHQRYWLDAPAGRRDLVAAGLSVTDHPLLGALVTRPEEGGLLFTGRLSLRTHPWLADHTIMGTVLLPGTAFVELALHAGLHSGAARLDEFTLRSPLAFTADAAARLQIWVGGADPSGRRPVAIYSCPDGSDTWTCNATGALTADETVAGGLPGEWPPPGATSLPVNDLYAGLAERGYQYGPLFQGLGAAWRLGDDLYAEITIPPGTDTDSYGVHPALLDAALHCLAFDTGSDAVRLPFAWSGVSLHATGASAIRVRLSPLGPDEVSLTAADPSGEPLITVDSLVLRQVSADQLAPAGTADEALFRVEWTAVPTPAALTTDAWAVLGSDRLPGVTAYPGVAAVAEAAPDTVFLPCFPEQESADLPGQVHDSARRLLQVIQEWLAEERLADTRLVVLTRNAAGPGADVDLADAAAWGLVRAARAEHPGRFTLLDLDDDQVSVQALPVALATGEPELAIRAGVIHAPRLVRVAPAENDARVSLDPQGTVLITGAGGSLGILVARHLATEYGVRRLVLISRRGRHAPGIAQLKAELHLMNVQVKVVACDVADRDAIAAAITAVPAEHPLTAVVHAAGVLDDGVISSMTGERLDAVLRPKVDAAWHLHELTAGLDLSAFVLFSSMAGTVGGAGQANYAAANAFLDALAVHRHALGLPATSLAWGLWEQADGMGSTLKEADRVRLARSGVTAMTAAEGIALFDQALGRPEPALVPARLNLSALHGRTDVPALYRRLVRTPMRRAADVSVAEGSLGRRLAGMTPQERERTLLDIVCGQVAQVLGYSGTETVESVRAFKELGFDSLTAVDLRNRLTAVTGLRLPTTVVFDYPSPAAVAAYLVRELLGTSAVSTAAPSTVSADDPIAIVGIGCRFPGGVSSPEELWRLVAGEVDAIGDFPSGRGWDVESLFDPDPDHAGTSYVRHGGFLYDADRFDAEFFGMSPREALATDPQQRLLLETAWEAIERAGIDPASLRGTATGVFVGAMTLDYGPRLHEGHGNDEGYLLTGTSASVASGRVSYVYGLEGPAMTVDTACSSSLVALHLAVQALRNGECSLALAGGVTVMSSPSTFVGFSRQRGLAPDGRSKPFAAQADGVAWGEGVGLLLVERLSDAMANGHQVLAVVRGSAVNQDGASNGLTAPNGPSQQRVIRQALAGAGLTTADVDAVEAHGTGTALGDPIEAQALLATYGQERQEPLWLGSLKSNIGHAQAAAGVGGIIKMVMAMRHGVLPKSLHIDAPSPHVDWSAGAVELLTEARDWPESGRPRRAAVSSFGISGTNAHVILEQGSAVGASVAVEQGPAVGASVAVEQGPAVPVEGDAANASVVVERSAGSGGVVPWVVSAKSEAGLRAQAGRLASVEEDPAAVGLSLVATRSSFEHRAVAVGSDLAELRRGLAGIEPGAVSSVGSVGVLFSGQGSQRVGMGRELAARFPVFAAVLEEVCAIAGEPLRAVMFGEDLSVDLNDTGWAQPALFAFEVALYRLLESLGVRPRVLIGHSIGEIAAAHVAGVLSLPDAITLVLARGRLMQELPAGGAMVAIAAPEAEVLPALAGLEDRVGLAAINSPAAVVVSGEQQAAERVAAHFAALGYRTRRLRVSHAFHSPLMEPMLERFAQVVEGLSFLTPADGGPVVVSTVTGQPISIEDWAQPQYWVEHVRRPVRFADALGAARADAWVEVGPDAVLTALADACLTEPATLVALSRKDHDEVAALATGLGRLYVAGAEVDWRSFFPAATAVVDLPTYAFQHQRYWLDTFTPRSGLTDLGHPFLTTATELAEGDTVVFSGRLSTHTHPWLTDHTVAGTILLPGTAILELVCQAGRRVGSGMIGELTLETPLVIPARGDLDLQLVIGEPGGSGARPVSLHSRPNEDAATHTWTRHAVGTLVAERPEPPQDLSVWPPVGAVRVDVGDLYDRLADRGFEYGDGFRTLTELWRGGDDIFAKVTLPEPASAGQAGFIVSPALLDGALHTLHADADTDVARLPFSWSGVSLHDTATQELRVRLTKTGDDEAALLVTDTAGNPVAEVDSLILRTADLSAAATNLLALDWVPVAVPEVVERGVWAVADDAVLAGSLAVGDLAGWPGVPVPDVVFVSAPVGDALGSVTAVLGRLQGLLADERLSGSRLVVLTRGVVASDLAAAAVWGLVRAAQVEHPGRIVLVDWDGDRAGVAAALASGEGQVAVVGGGLRVPRLGQVAAGGEAPVFDPAGTVLVTGATGGLGGVVAAHLVASYGVGRLVLVSRRGEEAPGAVALRERLEAAGAYVEFAACDVADRAALAALIAAVPAEHPLTAVVHAAGVLDDGVVSSLTPERLERVWRVKAEAAWHLHELTADLDLSAFVLFSSIAGTVGSAGQANYAAANAFLDALAVHRGGSATSLAWGLWEQTGGMAATLDDADRTRLARAGIVPLSNAEGLAMFDAALATGRATLVPALLDAAALRAAGEVPEVFRRLVRPPARPTRVDASAPLGRRLAALSPQERERVLLDLVREQAALVLGHTGAEAVDGDRAFKDLGFDSLTAVELRNRLNTVTGTRLPATLVFDFPNPAAVARHIQHELLGTADMAETQMSVATDEPIAIVGIGCRFPGGVSSPEDLWRLVADATDAIGAMPADRGWDVDGLYDPDPDRPGTSYVREGGFLYDAARFDAEFFGMSPREALATDPQQRLLLETAWETFEQAGIDPESLRGSRTGVFAGVMYHDYGAQPQEGLEGHLLTGTTGSVASGRISYVYGLEGPAMTVDTACSSSLVALHLAVQALRNGECSLALAGGVTVMASPNTFVGFSRQRGLAPDGRSKPFAAQADGVAWGEGVGLLLVERLSDAVANGHQVLAVVRGSAVNQDGASNGLTAPNGPSQQRVIRQALAGAGLTTADVDAVEAHGTGTALGDPIEAQALLATYGQERQEPLWLGSVKSNIGHTQAAAGVAGIIKMVMAMRHGVLPKSLHIDAPSPHVDWTAGAVELLTEARDWPETGRPRRSAVSSFGIGGTNAHVILEQGPSVDASAAVEQGPAPVERPAGSDGVVPWVITAKSEAALRAQAERLTAMVDGDLTAVASSLAAGRARFDHRAVVIGSRPDELLAGLNALAAEESVPGLIRGTAGVTGKRVFVFPGQGSQWVGMAGELWESCAVFAEQMEACEVALAPYTGWSLREVVGDREALERVEVVQPVLFAVMVSLARVWQWLGVEPDAVVGHSQGEIAAAYVAGALSLEDAARVVAVRSRVLRAVAGRGAMASVSLPAEEVRARWGGRVSVAVVNGPVATVVAGEVGAVVGVVSECEVLGVRARRIEVDYASHSVHVEAVEEELGALLGEVVAVSGRVPFYSTVTGSVLDTAGLDGGYWYRNLRRPVEFERAVRGLVADGHRVFVEVSPHPVLTVGVQQILEAVEVEGVVSGTLRRGEGGLRRVVGSVAGVYSQGVGVDWGPLVGGAGRVDLPTYAFQRERYWLEPAAGGGDAAGLGLQVAEHPLLGAAVSLADGQGLVFTGRLSTRTHPWLADHAVAGTVLLPGTAFVDLAIHAGDHVGCGRIEELTLQAPLVLPGNAAVQLQVTLAAEDETGHRELAVYSRPVSDASTGVEQPWTCHAKGVMAATDQAEPEHVRAWPPERAVPVPVEDAYDRLAGDGLDYGPEFQGLRSAWRRDGELFAEVALTGDPAGFGIHPALLDAVLHLLALSGDGDGAEVRLPFAWSGVSLHATGATAARARITVTGPGEVSLTLADQTGAPVVTVDSLVVRPVDTAGLAASTTTDDLFHIDWAALPVPAGPVASTPDWALVGADPLGFADLLRIDVHADLAALKATGAPVPAVVFAGIPVTGPDTPSAAHALTGRALGLLQDWLADDDFAGSRLVVLTQNAVTARAGEPGAGLAQAVLWGLLRSAQTENPDRFVLLDLDRQDVSLGAVEAALATGEPQLAVREGDLYAPRLARLSAGAALAEPPGVGNAWQLDVTAKGSLENLALVPSPEAAEPLAPGQVRLAVRAAGLNFRDILITLGMVRDDGRPAASEGAGVVLEVGDGVTGMAPGDRVMGLIGKIGPVSVADHRLLTRMPTGWSFAEAAAAPVVYLTAYYGLRDLAGVRRGESLLLHAAAGGVGLAALQLARHWGVEVYGTASAGKWDALRTVGYADDHIASSRSLDFERRFLEATEGRGVDVVLNSLAGEFVEASLRLLPAGGRFIEMGKTDIRDAAEIAAQWPGVAYRAFDVMDPGPEHVQRMLAELGELFEAGVLKPLPVTAWDIRRAPEAFRFLSQARNVGKVVLTVPAALDPEGTVLITGGTGVLGAVVARHLVTEHGVRHLVLTSRTGGATAGAAALAAELTGLGARVRIEACDAADQAGLRPLLDGIRAERPLTGVVHAAGLLDDATIENLTPEQVERVLRPKVDAAWNLHELTRGDDLAVFALFSSAAGILGNAGQGNYAAANAFLDALAAHRGTGGLPATSLAWGLWAQASAMTGHMTETDLQRISRGGFLPITAEQGVALFDASVAATAATVLPARLDIAALRDRSPAMLAGFGRPAARRASQAGTASAASLEQRLTALPAVERERLLLDIVRDNVATVLGYATTTAVNPGKTFKELGFDSLTALELRNRLNAATGLRLAATLVFDHPTLDAVADHLRARILPDAETAAAAMLTELDKVEAALLGITAEDDEHGRIAARIQALLWKWNGTRAAADQPAEQDDLDFATDDDLFDVLDNELGIGK</sequence>
<reference evidence="13 14" key="1">
    <citation type="submission" date="2023-07" db="EMBL/GenBank/DDBJ databases">
        <title>Sequencing the genomes of 1000 actinobacteria strains.</title>
        <authorList>
            <person name="Klenk H.-P."/>
        </authorList>
    </citation>
    <scope>NUCLEOTIDE SEQUENCE [LARGE SCALE GENOMIC DNA]</scope>
    <source>
        <strain evidence="13 14">DSM 46740</strain>
    </source>
</reference>
<dbReference type="SMART" id="SM00829">
    <property type="entry name" value="PKS_ER"/>
    <property type="match status" value="1"/>
</dbReference>
<dbReference type="SUPFAM" id="SSF51735">
    <property type="entry name" value="NAD(P)-binding Rossmann-fold domains"/>
    <property type="match status" value="7"/>
</dbReference>
<evidence type="ECO:0000256" key="3">
    <source>
        <dbReference type="ARBA" id="ARBA00022450"/>
    </source>
</evidence>
<name>A0ABT9Q4Q7_9ACTN</name>
<dbReference type="Gene3D" id="3.40.50.11460">
    <property type="match status" value="1"/>
</dbReference>
<dbReference type="PROSITE" id="PS00606">
    <property type="entry name" value="KS3_1"/>
    <property type="match status" value="3"/>
</dbReference>
<feature type="domain" description="PKS/mFAS DH" evidence="12">
    <location>
        <begin position="2658"/>
        <end position="2931"/>
    </location>
</feature>
<dbReference type="SUPFAM" id="SSF52151">
    <property type="entry name" value="FabD/lysophospholipase-like"/>
    <property type="match status" value="3"/>
</dbReference>
<keyword evidence="6" id="KW-0045">Antibiotic biosynthesis</keyword>
<dbReference type="Gene3D" id="3.10.129.110">
    <property type="entry name" value="Polyketide synthase dehydratase"/>
    <property type="match status" value="3"/>
</dbReference>
<feature type="region of interest" description="C-terminal hotdog fold" evidence="9">
    <location>
        <begin position="4492"/>
        <end position="4626"/>
    </location>
</feature>
<feature type="active site" description="Proton acceptor; for dehydratase activity" evidence="9">
    <location>
        <position position="2690"/>
    </location>
</feature>
<evidence type="ECO:0000256" key="9">
    <source>
        <dbReference type="PROSITE-ProRule" id="PRU01363"/>
    </source>
</evidence>
<evidence type="ECO:0000259" key="11">
    <source>
        <dbReference type="PROSITE" id="PS52004"/>
    </source>
</evidence>
<feature type="active site" description="Proton acceptor; for dehydratase activity" evidence="9">
    <location>
        <position position="960"/>
    </location>
</feature>
<dbReference type="Pfam" id="PF00109">
    <property type="entry name" value="ketoacyl-synt"/>
    <property type="match status" value="3"/>
</dbReference>
<feature type="domain" description="Carrier" evidence="10">
    <location>
        <begin position="1664"/>
        <end position="1739"/>
    </location>
</feature>
<feature type="domain" description="Ketosynthase family 3 (KS3)" evidence="11">
    <location>
        <begin position="33"/>
        <end position="457"/>
    </location>
</feature>
<evidence type="ECO:0000256" key="8">
    <source>
        <dbReference type="ARBA" id="ARBA00023315"/>
    </source>
</evidence>
<dbReference type="InterPro" id="IPR020843">
    <property type="entry name" value="ER"/>
</dbReference>